<gene>
    <name evidence="1" type="ORF">SETTUDRAFT_112526</name>
</gene>
<dbReference type="EMBL" id="KB908660">
    <property type="protein sequence ID" value="EOA85612.1"/>
    <property type="molecule type" value="Genomic_DNA"/>
</dbReference>
<protein>
    <submittedName>
        <fullName evidence="1">Uncharacterized protein</fullName>
    </submittedName>
</protein>
<reference evidence="1 2" key="1">
    <citation type="journal article" date="2012" name="PLoS Pathog.">
        <title>Diverse lifestyles and strategies of plant pathogenesis encoded in the genomes of eighteen Dothideomycetes fungi.</title>
        <authorList>
            <person name="Ohm R.A."/>
            <person name="Feau N."/>
            <person name="Henrissat B."/>
            <person name="Schoch C.L."/>
            <person name="Horwitz B.A."/>
            <person name="Barry K.W."/>
            <person name="Condon B.J."/>
            <person name="Copeland A.C."/>
            <person name="Dhillon B."/>
            <person name="Glaser F."/>
            <person name="Hesse C.N."/>
            <person name="Kosti I."/>
            <person name="LaButti K."/>
            <person name="Lindquist E.A."/>
            <person name="Lucas S."/>
            <person name="Salamov A.A."/>
            <person name="Bradshaw R.E."/>
            <person name="Ciuffetti L."/>
            <person name="Hamelin R.C."/>
            <person name="Kema G.H.J."/>
            <person name="Lawrence C."/>
            <person name="Scott J.A."/>
            <person name="Spatafora J.W."/>
            <person name="Turgeon B.G."/>
            <person name="de Wit P.J.G.M."/>
            <person name="Zhong S."/>
            <person name="Goodwin S.B."/>
            <person name="Grigoriev I.V."/>
        </authorList>
    </citation>
    <scope>NUCLEOTIDE SEQUENCE [LARGE SCALE GENOMIC DNA]</scope>
    <source>
        <strain evidence="2">28A</strain>
    </source>
</reference>
<dbReference type="OrthoDB" id="3942738at2759"/>
<dbReference type="HOGENOM" id="CLU_3112204_0_0_1"/>
<keyword evidence="2" id="KW-1185">Reference proteome</keyword>
<feature type="non-terminal residue" evidence="1">
    <location>
        <position position="1"/>
    </location>
</feature>
<dbReference type="Proteomes" id="UP000016935">
    <property type="component" value="Unassembled WGS sequence"/>
</dbReference>
<evidence type="ECO:0000313" key="1">
    <source>
        <dbReference type="EMBL" id="EOA85612.1"/>
    </source>
</evidence>
<dbReference type="AlphaFoldDB" id="R0KBM5"/>
<dbReference type="RefSeq" id="XP_008026758.1">
    <property type="nucleotide sequence ID" value="XM_008028567.1"/>
</dbReference>
<accession>R0KBM5</accession>
<organism evidence="1 2">
    <name type="scientific">Exserohilum turcicum (strain 28A)</name>
    <name type="common">Northern leaf blight fungus</name>
    <name type="synonym">Setosphaeria turcica</name>
    <dbReference type="NCBI Taxonomy" id="671987"/>
    <lineage>
        <taxon>Eukaryota</taxon>
        <taxon>Fungi</taxon>
        <taxon>Dikarya</taxon>
        <taxon>Ascomycota</taxon>
        <taxon>Pezizomycotina</taxon>
        <taxon>Dothideomycetes</taxon>
        <taxon>Pleosporomycetidae</taxon>
        <taxon>Pleosporales</taxon>
        <taxon>Pleosporineae</taxon>
        <taxon>Pleosporaceae</taxon>
        <taxon>Exserohilum</taxon>
    </lineage>
</organism>
<sequence>PRALAYLSIHLQREKELVQYIKSLTKRRTLPSRLIIRYLTSSLLSRDVLER</sequence>
<reference evidence="1 2" key="2">
    <citation type="journal article" date="2013" name="PLoS Genet.">
        <title>Comparative genome structure, secondary metabolite, and effector coding capacity across Cochliobolus pathogens.</title>
        <authorList>
            <person name="Condon B.J."/>
            <person name="Leng Y."/>
            <person name="Wu D."/>
            <person name="Bushley K.E."/>
            <person name="Ohm R.A."/>
            <person name="Otillar R."/>
            <person name="Martin J."/>
            <person name="Schackwitz W."/>
            <person name="Grimwood J."/>
            <person name="MohdZainudin N."/>
            <person name="Xue C."/>
            <person name="Wang R."/>
            <person name="Manning V.A."/>
            <person name="Dhillon B."/>
            <person name="Tu Z.J."/>
            <person name="Steffenson B.J."/>
            <person name="Salamov A."/>
            <person name="Sun H."/>
            <person name="Lowry S."/>
            <person name="LaButti K."/>
            <person name="Han J."/>
            <person name="Copeland A."/>
            <person name="Lindquist E."/>
            <person name="Barry K."/>
            <person name="Schmutz J."/>
            <person name="Baker S.E."/>
            <person name="Ciuffetti L.M."/>
            <person name="Grigoriev I.V."/>
            <person name="Zhong S."/>
            <person name="Turgeon B.G."/>
        </authorList>
    </citation>
    <scope>NUCLEOTIDE SEQUENCE [LARGE SCALE GENOMIC DNA]</scope>
    <source>
        <strain evidence="2">28A</strain>
    </source>
</reference>
<evidence type="ECO:0000313" key="2">
    <source>
        <dbReference type="Proteomes" id="UP000016935"/>
    </source>
</evidence>
<proteinExistence type="predicted"/>
<dbReference type="GeneID" id="19395552"/>
<name>R0KBM5_EXST2</name>